<sequence length="94" mass="11035">MGYIAPITNFQYMQYAERVIGKRYDPYRFVPIANIKPSANPEENDQSNLLDQPLLYDRSKRYQEAKQQKDINKGGIEKLYSEITGKGRYFSEYA</sequence>
<dbReference type="Proteomes" id="UP001601058">
    <property type="component" value="Unassembled WGS sequence"/>
</dbReference>
<comment type="caution">
    <text evidence="1">The sequence shown here is derived from an EMBL/GenBank/DDBJ whole genome shotgun (WGS) entry which is preliminary data.</text>
</comment>
<dbReference type="RefSeq" id="WP_389221660.1">
    <property type="nucleotide sequence ID" value="NZ_JBIACJ010000009.1"/>
</dbReference>
<accession>A0ABW6K281</accession>
<reference evidence="1 2" key="1">
    <citation type="submission" date="2024-08" db="EMBL/GenBank/DDBJ databases">
        <title>Two novel Cytobacillus novel species.</title>
        <authorList>
            <person name="Liu G."/>
        </authorList>
    </citation>
    <scope>NUCLEOTIDE SEQUENCE [LARGE SCALE GENOMIC DNA]</scope>
    <source>
        <strain evidence="1 2">FJAT-53684</strain>
    </source>
</reference>
<keyword evidence="2" id="KW-1185">Reference proteome</keyword>
<dbReference type="EMBL" id="JBIACJ010000009">
    <property type="protein sequence ID" value="MFE8697839.1"/>
    <property type="molecule type" value="Genomic_DNA"/>
</dbReference>
<name>A0ABW6K281_9BACI</name>
<evidence type="ECO:0000313" key="2">
    <source>
        <dbReference type="Proteomes" id="UP001601058"/>
    </source>
</evidence>
<protein>
    <submittedName>
        <fullName evidence="1">Uncharacterized protein</fullName>
    </submittedName>
</protein>
<gene>
    <name evidence="1" type="ORF">ACFYKT_15975</name>
</gene>
<evidence type="ECO:0000313" key="1">
    <source>
        <dbReference type="EMBL" id="MFE8697839.1"/>
    </source>
</evidence>
<organism evidence="1 2">
    <name type="scientific">Cytobacillus mangrovibacter</name>
    <dbReference type="NCBI Taxonomy" id="3299024"/>
    <lineage>
        <taxon>Bacteria</taxon>
        <taxon>Bacillati</taxon>
        <taxon>Bacillota</taxon>
        <taxon>Bacilli</taxon>
        <taxon>Bacillales</taxon>
        <taxon>Bacillaceae</taxon>
        <taxon>Cytobacillus</taxon>
    </lineage>
</organism>
<proteinExistence type="predicted"/>